<dbReference type="Gene3D" id="3.40.50.150">
    <property type="entry name" value="Vaccinia Virus protein VP39"/>
    <property type="match status" value="1"/>
</dbReference>
<dbReference type="SUPFAM" id="SSF53335">
    <property type="entry name" value="S-adenosyl-L-methionine-dependent methyltransferases"/>
    <property type="match status" value="1"/>
</dbReference>
<comment type="caution">
    <text evidence="1">The sequence shown here is derived from an EMBL/GenBank/DDBJ whole genome shotgun (WGS) entry which is preliminary data.</text>
</comment>
<proteinExistence type="predicted"/>
<sequence length="299" mass="34877">MRKSKIIYNPLLSVKENAENNHVSISAIRWYIRTNGIDRKRDNAIAISKSIVSYKKKYPTATISEISTALSLSENTIRKYLQNEINTSIIDKNKLSTFDLSKRKFIISSISDNQDEILSNILRLHIKQYRFDCDLTYSIGVFYKHIPQPQLKFDKYPQMDDVRPLDEFYNIEDGSLHSIVIDLPFVIKGKDVNYKSMMADRFNCFSNAKELYDTNTSMLQLAYSKLSQRGILVFKTMDIIYGGVQHWIANYVQNTAVEVGYKLIDMFILYAKTKVLTNMNTTQLHARKFHSYFFVFEKK</sequence>
<dbReference type="EMBL" id="JABKKF010000005">
    <property type="protein sequence ID" value="NPD92109.1"/>
    <property type="molecule type" value="Genomic_DNA"/>
</dbReference>
<dbReference type="RefSeq" id="WP_172275452.1">
    <property type="nucleotide sequence ID" value="NZ_CASGMU010000004.1"/>
</dbReference>
<dbReference type="InterPro" id="IPR029063">
    <property type="entry name" value="SAM-dependent_MTases_sf"/>
</dbReference>
<dbReference type="Proteomes" id="UP000714420">
    <property type="component" value="Unassembled WGS sequence"/>
</dbReference>
<accession>A0ABX2AM58</accession>
<gene>
    <name evidence="1" type="ORF">HPS56_07045</name>
</gene>
<name>A0ABX2AM58_9BACT</name>
<organism evidence="1 2">
    <name type="scientific">Xylanibacter muris</name>
    <dbReference type="NCBI Taxonomy" id="2736290"/>
    <lineage>
        <taxon>Bacteria</taxon>
        <taxon>Pseudomonadati</taxon>
        <taxon>Bacteroidota</taxon>
        <taxon>Bacteroidia</taxon>
        <taxon>Bacteroidales</taxon>
        <taxon>Prevotellaceae</taxon>
        <taxon>Xylanibacter</taxon>
    </lineage>
</organism>
<evidence type="ECO:0000313" key="1">
    <source>
        <dbReference type="EMBL" id="NPD92109.1"/>
    </source>
</evidence>
<keyword evidence="2" id="KW-1185">Reference proteome</keyword>
<evidence type="ECO:0000313" key="2">
    <source>
        <dbReference type="Proteomes" id="UP000714420"/>
    </source>
</evidence>
<protein>
    <submittedName>
        <fullName evidence="1">Uncharacterized protein</fullName>
    </submittedName>
</protein>
<reference evidence="1 2" key="1">
    <citation type="submission" date="2020-05" db="EMBL/GenBank/DDBJ databases">
        <title>Distinct polysaccharide utilization as determinants for interspecies competition between intestinal Prevotella spp.</title>
        <authorList>
            <person name="Galvez E.J.C."/>
            <person name="Iljazovic A."/>
            <person name="Strowig T."/>
        </authorList>
    </citation>
    <scope>NUCLEOTIDE SEQUENCE [LARGE SCALE GENOMIC DNA]</scope>
    <source>
        <strain evidence="1 2">PMUR</strain>
    </source>
</reference>